<sequence>MEKIEHREFLKKNKIDKKLLLSAIQEEIKIFDKMYDLLEKITPCGKGGLLKQLEKLDAEIIKDIYDVYGDEISNNELTEEFKEKHEASKKIKPKTKANSDEFIIDQLVALGQTENIGRSTFIDLGLRKNLKWNTTIGKYLIKRIRVFKYRYNILILK</sequence>
<gene>
    <name evidence="1" type="ORF">KAOT1_00555</name>
</gene>
<dbReference type="RefSeq" id="WP_007092691.1">
    <property type="nucleotide sequence ID" value="NZ_CP142125.1"/>
</dbReference>
<dbReference type="Proteomes" id="UP000002945">
    <property type="component" value="Unassembled WGS sequence"/>
</dbReference>
<dbReference type="STRING" id="391587.KAOT1_00555"/>
<name>A9E9Z9_9FLAO</name>
<dbReference type="eggNOG" id="ENOG50336Y5">
    <property type="taxonomic scope" value="Bacteria"/>
</dbReference>
<dbReference type="AlphaFoldDB" id="A9E9Z9"/>
<organism evidence="1 2">
    <name type="scientific">Kordia algicida OT-1</name>
    <dbReference type="NCBI Taxonomy" id="391587"/>
    <lineage>
        <taxon>Bacteria</taxon>
        <taxon>Pseudomonadati</taxon>
        <taxon>Bacteroidota</taxon>
        <taxon>Flavobacteriia</taxon>
        <taxon>Flavobacteriales</taxon>
        <taxon>Flavobacteriaceae</taxon>
        <taxon>Kordia</taxon>
    </lineage>
</organism>
<comment type="caution">
    <text evidence="1">The sequence shown here is derived from an EMBL/GenBank/DDBJ whole genome shotgun (WGS) entry which is preliminary data.</text>
</comment>
<dbReference type="HOGENOM" id="CLU_1675585_0_0_10"/>
<evidence type="ECO:0000313" key="1">
    <source>
        <dbReference type="EMBL" id="EDP94721.1"/>
    </source>
</evidence>
<dbReference type="EMBL" id="ABIB01000014">
    <property type="protein sequence ID" value="EDP94721.1"/>
    <property type="molecule type" value="Genomic_DNA"/>
</dbReference>
<reference evidence="1 2" key="1">
    <citation type="journal article" date="2011" name="J. Bacteriol.">
        <title>Genome sequence of the algicidal bacterium Kordia algicida OT-1.</title>
        <authorList>
            <person name="Lee H.S."/>
            <person name="Kang S.G."/>
            <person name="Kwon K.K."/>
            <person name="Lee J.H."/>
            <person name="Kim S.J."/>
        </authorList>
    </citation>
    <scope>NUCLEOTIDE SEQUENCE [LARGE SCALE GENOMIC DNA]</scope>
    <source>
        <strain evidence="1 2">OT-1</strain>
    </source>
</reference>
<keyword evidence="2" id="KW-1185">Reference proteome</keyword>
<proteinExistence type="predicted"/>
<protein>
    <submittedName>
        <fullName evidence="1">Uncharacterized protein</fullName>
    </submittedName>
</protein>
<evidence type="ECO:0000313" key="2">
    <source>
        <dbReference type="Proteomes" id="UP000002945"/>
    </source>
</evidence>
<dbReference type="OrthoDB" id="1163652at2"/>
<accession>A9E9Z9</accession>